<dbReference type="EMBL" id="NIQC01000043">
    <property type="protein sequence ID" value="OWZ82761.1"/>
    <property type="molecule type" value="Genomic_DNA"/>
</dbReference>
<gene>
    <name evidence="2" type="ORF">CDO51_12320</name>
</gene>
<keyword evidence="1" id="KW-1133">Transmembrane helix</keyword>
<dbReference type="AlphaFoldDB" id="A0A226BV56"/>
<organism evidence="2 3">
    <name type="scientific">Natranaerobius trueperi</name>
    <dbReference type="NCBI Taxonomy" id="759412"/>
    <lineage>
        <taxon>Bacteria</taxon>
        <taxon>Bacillati</taxon>
        <taxon>Bacillota</taxon>
        <taxon>Clostridia</taxon>
        <taxon>Natranaerobiales</taxon>
        <taxon>Natranaerobiaceae</taxon>
        <taxon>Natranaerobius</taxon>
    </lineage>
</organism>
<dbReference type="OrthoDB" id="9807744at2"/>
<feature type="transmembrane region" description="Helical" evidence="1">
    <location>
        <begin position="73"/>
        <end position="89"/>
    </location>
</feature>
<name>A0A226BV56_9FIRM</name>
<feature type="transmembrane region" description="Helical" evidence="1">
    <location>
        <begin position="109"/>
        <end position="128"/>
    </location>
</feature>
<dbReference type="InterPro" id="IPR052529">
    <property type="entry name" value="Bact_Transport_Assoc"/>
</dbReference>
<feature type="transmembrane region" description="Helical" evidence="1">
    <location>
        <begin position="255"/>
        <end position="285"/>
    </location>
</feature>
<accession>A0A226BV56</accession>
<dbReference type="Proteomes" id="UP000214588">
    <property type="component" value="Unassembled WGS sequence"/>
</dbReference>
<evidence type="ECO:0000313" key="3">
    <source>
        <dbReference type="Proteomes" id="UP000214588"/>
    </source>
</evidence>
<protein>
    <recommendedName>
        <fullName evidence="4">DUF418 domain-containing protein</fullName>
    </recommendedName>
</protein>
<keyword evidence="1" id="KW-0812">Transmembrane</keyword>
<feature type="transmembrane region" description="Helical" evidence="1">
    <location>
        <begin position="20"/>
        <end position="39"/>
    </location>
</feature>
<keyword evidence="3" id="KW-1185">Reference proteome</keyword>
<evidence type="ECO:0000256" key="1">
    <source>
        <dbReference type="SAM" id="Phobius"/>
    </source>
</evidence>
<comment type="caution">
    <text evidence="2">The sequence shown here is derived from an EMBL/GenBank/DDBJ whole genome shotgun (WGS) entry which is preliminary data.</text>
</comment>
<dbReference type="RefSeq" id="WP_089024528.1">
    <property type="nucleotide sequence ID" value="NZ_NIQC01000043.1"/>
</dbReference>
<proteinExistence type="predicted"/>
<feature type="transmembrane region" description="Helical" evidence="1">
    <location>
        <begin position="212"/>
        <end position="234"/>
    </location>
</feature>
<feature type="transmembrane region" description="Helical" evidence="1">
    <location>
        <begin position="190"/>
        <end position="206"/>
    </location>
</feature>
<dbReference type="PANTHER" id="PTHR30590:SF3">
    <property type="entry name" value="HYPOTHETICAL MEMBRANE SPANNING PROTEIN"/>
    <property type="match status" value="1"/>
</dbReference>
<reference evidence="2 3" key="1">
    <citation type="submission" date="2017-06" db="EMBL/GenBank/DDBJ databases">
        <title>Draft Genome Sequence of Natranaerobius trueperi halophilic, alkalithermophilic bacteria from soda lakes.</title>
        <authorList>
            <person name="Zhao B."/>
        </authorList>
    </citation>
    <scope>NUCLEOTIDE SEQUENCE [LARGE SCALE GENOMIC DNA]</scope>
    <source>
        <strain evidence="2 3">DSM 18760</strain>
    </source>
</reference>
<feature type="transmembrane region" description="Helical" evidence="1">
    <location>
        <begin position="148"/>
        <end position="169"/>
    </location>
</feature>
<evidence type="ECO:0008006" key="4">
    <source>
        <dbReference type="Google" id="ProtNLM"/>
    </source>
</evidence>
<dbReference type="PANTHER" id="PTHR30590">
    <property type="entry name" value="INNER MEMBRANE PROTEIN"/>
    <property type="match status" value="1"/>
</dbReference>
<keyword evidence="1" id="KW-0472">Membrane</keyword>
<sequence length="301" mass="34660">MVKPTKDIDRIKVIDSIRGFSLLGVLLVNVVAFNNIIFAQTDPISFLAFPPSYPNLIDQILAFLIRIHAEGKFYPIFSLLFGVGFFIFMERAHQKKTSGTTLFKRRSLYLFLFGLINLTLVWYGDILHVYELGGFLLLPFLNKDAKTLFKWIVFLLIIFIVLTTTFSFLTELASKTNEPFSPELVEKAQIVYTEGSYISLVSFRVTNELPTIFLNLIIWIPKILAFFLIGLYLAKNKLFQNVKENYNLIKKIWKITGLIGILSTIIMTISSFELIISSSLLAVLLKLSLVNYHQYFFQYFI</sequence>
<evidence type="ECO:0000313" key="2">
    <source>
        <dbReference type="EMBL" id="OWZ82761.1"/>
    </source>
</evidence>